<keyword evidence="3" id="KW-0418">Kinase</keyword>
<dbReference type="GO" id="GO:0005524">
    <property type="term" value="F:ATP binding"/>
    <property type="evidence" value="ECO:0007669"/>
    <property type="project" value="UniProtKB-UniRule"/>
</dbReference>
<evidence type="ECO:0000256" key="5">
    <source>
        <dbReference type="PROSITE-ProRule" id="PRU10141"/>
    </source>
</evidence>
<dbReference type="Proteomes" id="UP000268652">
    <property type="component" value="Unassembled WGS sequence"/>
</dbReference>
<name>A0A3A9VSX8_9ACTN</name>
<dbReference type="InterPro" id="IPR011047">
    <property type="entry name" value="Quinoprotein_ADH-like_sf"/>
</dbReference>
<dbReference type="Pfam" id="PF13360">
    <property type="entry name" value="PQQ_2"/>
    <property type="match status" value="2"/>
</dbReference>
<evidence type="ECO:0000256" key="4">
    <source>
        <dbReference type="ARBA" id="ARBA00022840"/>
    </source>
</evidence>
<dbReference type="SMART" id="SM00220">
    <property type="entry name" value="S_TKc"/>
    <property type="match status" value="1"/>
</dbReference>
<evidence type="ECO:0000313" key="8">
    <source>
        <dbReference type="EMBL" id="RKN03889.1"/>
    </source>
</evidence>
<dbReference type="InterPro" id="IPR000719">
    <property type="entry name" value="Prot_kinase_dom"/>
</dbReference>
<dbReference type="SUPFAM" id="SSF56112">
    <property type="entry name" value="Protein kinase-like (PK-like)"/>
    <property type="match status" value="1"/>
</dbReference>
<dbReference type="Gene3D" id="1.10.510.10">
    <property type="entry name" value="Transferase(Phosphotransferase) domain 1"/>
    <property type="match status" value="1"/>
</dbReference>
<reference evidence="10 11" key="1">
    <citation type="submission" date="2018-09" db="EMBL/GenBank/DDBJ databases">
        <title>Streptomyces sp. nov. DS1-2, an endophytic actinomycete isolated from roots of Dendrobium scabrilingue.</title>
        <authorList>
            <person name="Kuncharoen N."/>
            <person name="Kudo T."/>
            <person name="Ohkuma M."/>
            <person name="Yuki M."/>
            <person name="Tanasupawat S."/>
        </authorList>
    </citation>
    <scope>NUCLEOTIDE SEQUENCE [LARGE SCALE GENOMIC DNA]</scope>
    <source>
        <strain evidence="8 11">AZ1-7</strain>
        <strain evidence="9 10">DS1-2</strain>
    </source>
</reference>
<dbReference type="Gene3D" id="2.130.10.10">
    <property type="entry name" value="YVTN repeat-like/Quinoprotein amine dehydrogenase"/>
    <property type="match status" value="1"/>
</dbReference>
<feature type="binding site" evidence="5">
    <location>
        <position position="32"/>
    </location>
    <ligand>
        <name>ATP</name>
        <dbReference type="ChEBI" id="CHEBI:30616"/>
    </ligand>
</feature>
<dbReference type="AlphaFoldDB" id="A0A3A9VSX8"/>
<dbReference type="Gene3D" id="3.30.200.20">
    <property type="entry name" value="Phosphorylase Kinase, domain 1"/>
    <property type="match status" value="1"/>
</dbReference>
<evidence type="ECO:0000259" key="7">
    <source>
        <dbReference type="PROSITE" id="PS50011"/>
    </source>
</evidence>
<feature type="region of interest" description="Disordered" evidence="6">
    <location>
        <begin position="337"/>
        <end position="369"/>
    </location>
</feature>
<dbReference type="InterPro" id="IPR015943">
    <property type="entry name" value="WD40/YVTN_repeat-like_dom_sf"/>
</dbReference>
<evidence type="ECO:0000256" key="1">
    <source>
        <dbReference type="ARBA" id="ARBA00022679"/>
    </source>
</evidence>
<feature type="compositionally biased region" description="Pro residues" evidence="6">
    <location>
        <begin position="352"/>
        <end position="366"/>
    </location>
</feature>
<evidence type="ECO:0000313" key="11">
    <source>
        <dbReference type="Proteomes" id="UP000275024"/>
    </source>
</evidence>
<dbReference type="EMBL" id="RBDX01000042">
    <property type="protein sequence ID" value="RKN03889.1"/>
    <property type="molecule type" value="Genomic_DNA"/>
</dbReference>
<dbReference type="PROSITE" id="PS00108">
    <property type="entry name" value="PROTEIN_KINASE_ST"/>
    <property type="match status" value="1"/>
</dbReference>
<gene>
    <name evidence="9" type="ORF">D7318_30060</name>
    <name evidence="8" type="ORF">D7319_30025</name>
</gene>
<keyword evidence="4 5" id="KW-0067">ATP-binding</keyword>
<keyword evidence="10" id="KW-1185">Reference proteome</keyword>
<evidence type="ECO:0000256" key="3">
    <source>
        <dbReference type="ARBA" id="ARBA00022777"/>
    </source>
</evidence>
<dbReference type="InterPro" id="IPR011009">
    <property type="entry name" value="Kinase-like_dom_sf"/>
</dbReference>
<dbReference type="RefSeq" id="WP_120700405.1">
    <property type="nucleotide sequence ID" value="NZ_RBDX01000042.1"/>
</dbReference>
<keyword evidence="1" id="KW-0808">Transferase</keyword>
<dbReference type="Gene3D" id="2.40.128.630">
    <property type="match status" value="2"/>
</dbReference>
<dbReference type="InterPro" id="IPR002372">
    <property type="entry name" value="PQQ_rpt_dom"/>
</dbReference>
<dbReference type="EMBL" id="RBDY01000041">
    <property type="protein sequence ID" value="RKN14171.1"/>
    <property type="molecule type" value="Genomic_DNA"/>
</dbReference>
<dbReference type="Pfam" id="PF00069">
    <property type="entry name" value="Pkinase"/>
    <property type="match status" value="1"/>
</dbReference>
<dbReference type="PROSITE" id="PS50011">
    <property type="entry name" value="PROTEIN_KINASE_DOM"/>
    <property type="match status" value="1"/>
</dbReference>
<accession>A0A3A9VSX8</accession>
<evidence type="ECO:0000313" key="10">
    <source>
        <dbReference type="Proteomes" id="UP000268652"/>
    </source>
</evidence>
<evidence type="ECO:0000313" key="9">
    <source>
        <dbReference type="EMBL" id="RKN14171.1"/>
    </source>
</evidence>
<dbReference type="CDD" id="cd14014">
    <property type="entry name" value="STKc_PknB_like"/>
    <property type="match status" value="1"/>
</dbReference>
<dbReference type="PANTHER" id="PTHR43289:SF34">
    <property type="entry name" value="SERINE_THREONINE-PROTEIN KINASE YBDM-RELATED"/>
    <property type="match status" value="1"/>
</dbReference>
<proteinExistence type="predicted"/>
<feature type="domain" description="Protein kinase" evidence="7">
    <location>
        <begin position="4"/>
        <end position="255"/>
    </location>
</feature>
<dbReference type="InterPro" id="IPR018391">
    <property type="entry name" value="PQQ_b-propeller_rpt"/>
</dbReference>
<organism evidence="8 11">
    <name type="scientific">Streptomyces radicis</name>
    <dbReference type="NCBI Taxonomy" id="1750517"/>
    <lineage>
        <taxon>Bacteria</taxon>
        <taxon>Bacillati</taxon>
        <taxon>Actinomycetota</taxon>
        <taxon>Actinomycetes</taxon>
        <taxon>Kitasatosporales</taxon>
        <taxon>Streptomycetaceae</taxon>
        <taxon>Streptomyces</taxon>
    </lineage>
</organism>
<evidence type="ECO:0000256" key="6">
    <source>
        <dbReference type="SAM" id="MobiDB-lite"/>
    </source>
</evidence>
<dbReference type="Proteomes" id="UP000275024">
    <property type="component" value="Unassembled WGS sequence"/>
</dbReference>
<evidence type="ECO:0000256" key="2">
    <source>
        <dbReference type="ARBA" id="ARBA00022741"/>
    </source>
</evidence>
<dbReference type="PANTHER" id="PTHR43289">
    <property type="entry name" value="MITOGEN-ACTIVATED PROTEIN KINASE KINASE KINASE 20-RELATED"/>
    <property type="match status" value="1"/>
</dbReference>
<dbReference type="PROSITE" id="PS00107">
    <property type="entry name" value="PROTEIN_KINASE_ATP"/>
    <property type="match status" value="1"/>
</dbReference>
<sequence length="717" mass="73081">MGRYRIVSRLGSGGMGRVYLGRSPSGRGVAVKVVRPELADDADFRRRFAREVSAARRVTGFFTAAVVDADPDGSPPWLATAFVPGRSLEEAIRADGPWGERPVLALAAGLAEALEAIHGAGVIHRDLKPSNVLLADDGPRVIDFGISVAAEASALTRTGMMVGTPGFMSPEQLTGKPVGPASDVFSLGAVLGYTATGASPFGTGSAHALNFRAVYEEPELGELPPGLAVIRRCLAKDPGQRPSVDALLEELAAAIGDVDAEGDERTAVLRVVRGGVPPATAGHDHGAAAARAEQQRLLATALRALLLRRAAVQEQRRVAAAELRSLAVRRAAAAARTADAAPAPASVSARPHPQPQPQRPPTPPQRPTRRGALRTLLGAASVVAIGGGGALAWRAFAPEDGGEARAAGWDIAPGGALSPPAVAGETVYFGDAGGFIRAVNAATGEERWTFPTGGGVVEPVVAGGVVLVTGGNGTLYAIEAVSGVERWSFDLGNDAAPALVAEGDAYVSVLDSGVFAIGMESSRKHWTVTASGALAPTAAEGLIHVPTSEGLLALYPATGERRWTFGSAAAATPAASTGGVVCYATVAPDPFLHAVDASTGEERWSLRLDGETAISAPVAVDGAVYVGGSDAPLRALDAATGDVRWEHSPGAAAPPAAVDGTVLVPDTEGHLRALDADDGGPLWSFMGGDAPLSRPATGAAMAYVTSEDGHVYGVPLA</sequence>
<dbReference type="InterPro" id="IPR008271">
    <property type="entry name" value="Ser/Thr_kinase_AS"/>
</dbReference>
<keyword evidence="2 5" id="KW-0547">Nucleotide-binding</keyword>
<protein>
    <recommendedName>
        <fullName evidence="7">Protein kinase domain-containing protein</fullName>
    </recommendedName>
</protein>
<dbReference type="SMART" id="SM00564">
    <property type="entry name" value="PQQ"/>
    <property type="match status" value="7"/>
</dbReference>
<dbReference type="GO" id="GO:0004674">
    <property type="term" value="F:protein serine/threonine kinase activity"/>
    <property type="evidence" value="ECO:0007669"/>
    <property type="project" value="TreeGrafter"/>
</dbReference>
<dbReference type="SUPFAM" id="SSF50998">
    <property type="entry name" value="Quinoprotein alcohol dehydrogenase-like"/>
    <property type="match status" value="2"/>
</dbReference>
<comment type="caution">
    <text evidence="8">The sequence shown here is derived from an EMBL/GenBank/DDBJ whole genome shotgun (WGS) entry which is preliminary data.</text>
</comment>
<feature type="compositionally biased region" description="Low complexity" evidence="6">
    <location>
        <begin position="337"/>
        <end position="351"/>
    </location>
</feature>
<dbReference type="OrthoDB" id="155383at2"/>
<dbReference type="InterPro" id="IPR017441">
    <property type="entry name" value="Protein_kinase_ATP_BS"/>
</dbReference>